<dbReference type="PANTHER" id="PTHR12592">
    <property type="entry name" value="ATP-DEPENDENT (S)-NAD(P)H-HYDRATE DEHYDRATASE FAMILY MEMBER"/>
    <property type="match status" value="1"/>
</dbReference>
<dbReference type="NCBIfam" id="TIGR00197">
    <property type="entry name" value="yjeF_nterm"/>
    <property type="match status" value="1"/>
</dbReference>
<comment type="catalytic activity">
    <reaction evidence="2 18 19">
        <text>(6R)-NADPHX = (6S)-NADPHX</text>
        <dbReference type="Rhea" id="RHEA:32227"/>
        <dbReference type="ChEBI" id="CHEBI:64076"/>
        <dbReference type="ChEBI" id="CHEBI:64077"/>
        <dbReference type="EC" id="5.1.99.6"/>
    </reaction>
</comment>
<dbReference type="InterPro" id="IPR000631">
    <property type="entry name" value="CARKD"/>
</dbReference>
<dbReference type="Pfam" id="PF03853">
    <property type="entry name" value="YjeF_N"/>
    <property type="match status" value="1"/>
</dbReference>
<keyword evidence="8 17" id="KW-0521">NADP</keyword>
<evidence type="ECO:0000256" key="8">
    <source>
        <dbReference type="ARBA" id="ARBA00022857"/>
    </source>
</evidence>
<evidence type="ECO:0000256" key="2">
    <source>
        <dbReference type="ARBA" id="ARBA00000909"/>
    </source>
</evidence>
<comment type="cofactor">
    <cofactor evidence="18 19">
        <name>K(+)</name>
        <dbReference type="ChEBI" id="CHEBI:29103"/>
    </cofactor>
    <text evidence="18 19">Binds 1 potassium ion per subunit.</text>
</comment>
<dbReference type="SUPFAM" id="SSF64153">
    <property type="entry name" value="YjeF N-terminal domain-like"/>
    <property type="match status" value="1"/>
</dbReference>
<dbReference type="AlphaFoldDB" id="A0A7Y0K5Y5"/>
<dbReference type="PIRSF" id="PIRSF017184">
    <property type="entry name" value="Nnr"/>
    <property type="match status" value="1"/>
</dbReference>
<feature type="binding site" evidence="18">
    <location>
        <position position="154"/>
    </location>
    <ligand>
        <name>K(+)</name>
        <dbReference type="ChEBI" id="CHEBI:29103"/>
    </ligand>
</feature>
<dbReference type="GO" id="GO:0052855">
    <property type="term" value="F:ADP-dependent NAD(P)H-hydrate dehydratase activity"/>
    <property type="evidence" value="ECO:0007669"/>
    <property type="project" value="UniProtKB-UniRule"/>
</dbReference>
<dbReference type="GO" id="GO:0046496">
    <property type="term" value="P:nicotinamide nucleotide metabolic process"/>
    <property type="evidence" value="ECO:0007669"/>
    <property type="project" value="UniProtKB-UniRule"/>
</dbReference>
<dbReference type="Pfam" id="PF01256">
    <property type="entry name" value="Carb_kinase"/>
    <property type="match status" value="1"/>
</dbReference>
<comment type="similarity">
    <text evidence="3 19">In the N-terminal section; belongs to the NnrE/AIBP family.</text>
</comment>
<feature type="binding site" evidence="18">
    <location>
        <begin position="122"/>
        <end position="128"/>
    </location>
    <ligand>
        <name>(6S)-NADPHX</name>
        <dbReference type="ChEBI" id="CHEBI:64076"/>
    </ligand>
</feature>
<dbReference type="SUPFAM" id="SSF53613">
    <property type="entry name" value="Ribokinase-like"/>
    <property type="match status" value="1"/>
</dbReference>
<comment type="function">
    <text evidence="18">Catalyzes the epimerization of the S- and R-forms of NAD(P)HX, a damaged form of NAD(P)H that is a result of enzymatic or heat-dependent hydration. This is a prerequisite for the S-specific NAD(P)H-hydrate dehydratase to allow the repair of both epimers of NAD(P)HX.</text>
</comment>
<evidence type="ECO:0000256" key="15">
    <source>
        <dbReference type="ARBA" id="ARBA00048238"/>
    </source>
</evidence>
<dbReference type="GO" id="GO:0046872">
    <property type="term" value="F:metal ion binding"/>
    <property type="evidence" value="ECO:0007669"/>
    <property type="project" value="UniProtKB-UniRule"/>
</dbReference>
<evidence type="ECO:0000256" key="18">
    <source>
        <dbReference type="HAMAP-Rule" id="MF_01966"/>
    </source>
</evidence>
<evidence type="ECO:0000256" key="11">
    <source>
        <dbReference type="ARBA" id="ARBA00023235"/>
    </source>
</evidence>
<dbReference type="EC" id="5.1.99.6" evidence="19"/>
<comment type="subunit">
    <text evidence="17">Homotetramer.</text>
</comment>
<evidence type="ECO:0000256" key="17">
    <source>
        <dbReference type="HAMAP-Rule" id="MF_01965"/>
    </source>
</evidence>
<dbReference type="InterPro" id="IPR036652">
    <property type="entry name" value="YjeF_N_dom_sf"/>
</dbReference>
<evidence type="ECO:0000256" key="4">
    <source>
        <dbReference type="ARBA" id="ARBA00009524"/>
    </source>
</evidence>
<dbReference type="GO" id="GO:0110051">
    <property type="term" value="P:metabolite repair"/>
    <property type="evidence" value="ECO:0007669"/>
    <property type="project" value="TreeGrafter"/>
</dbReference>
<evidence type="ECO:0000256" key="14">
    <source>
        <dbReference type="ARBA" id="ARBA00025153"/>
    </source>
</evidence>
<feature type="binding site" evidence="17">
    <location>
        <begin position="405"/>
        <end position="409"/>
    </location>
    <ligand>
        <name>AMP</name>
        <dbReference type="ChEBI" id="CHEBI:456215"/>
    </ligand>
</feature>
<feature type="binding site" evidence="18">
    <location>
        <begin position="56"/>
        <end position="60"/>
    </location>
    <ligand>
        <name>(6S)-NADPHX</name>
        <dbReference type="ChEBI" id="CHEBI:64076"/>
    </ligand>
</feature>
<sequence>MEYLLNSEEMKRCDLTTIEKIGMPSMVLMERAALSVIEELASFDLTKVLIVCGSGNNGADGYAVARLLHLQKIAVDILFIGNEQKRSPENNQQKKIAEYYGVKSVKDIEINQYTTIIDALFGIGLSRPLSGKYAEVITKINQMNVEVLSVDVPSGISADNGKVMGCGIKATKTVTFAFNKVGLVLYPGAAYAGMVKVKDIGITEAGFEEEFPKVYSYTIEDLAKIPKRNPYSNKGTYGKILVIAGSKNMSGAAYFSAKAAYRMGVGLVRIVTPEENRQIIQSLLPEAIVTTYQKKQLDGDWLMDAINWASVIVIGPGMGGSEEAHYLLSKVLSISEVPLVIDADAINILAKEPGLLQHNKQNIILTPHIGEMSRLTDKPISEIAENIIEVAERFAKEKKLTCVLKDARTIVTEGNRGTYVNTSGNDGMATGGTGDVLTGVIAGLLGQGLSVVEAARLGVYIHGLAGDAAAAKKGAYGLLADDVCEAINDVVK</sequence>
<comment type="cofactor">
    <cofactor evidence="17">
        <name>Mg(2+)</name>
        <dbReference type="ChEBI" id="CHEBI:18420"/>
    </cofactor>
</comment>
<evidence type="ECO:0000259" key="20">
    <source>
        <dbReference type="PROSITE" id="PS51383"/>
    </source>
</evidence>
<evidence type="ECO:0000256" key="12">
    <source>
        <dbReference type="ARBA" id="ARBA00023239"/>
    </source>
</evidence>
<accession>A0A7Y0K5Y5</accession>
<organism evidence="22 23">
    <name type="scientific">Niallia alba</name>
    <dbReference type="NCBI Taxonomy" id="2729105"/>
    <lineage>
        <taxon>Bacteria</taxon>
        <taxon>Bacillati</taxon>
        <taxon>Bacillota</taxon>
        <taxon>Bacilli</taxon>
        <taxon>Bacillales</taxon>
        <taxon>Bacillaceae</taxon>
        <taxon>Niallia</taxon>
    </lineage>
</organism>
<keyword evidence="12 17" id="KW-0456">Lyase</keyword>
<comment type="similarity">
    <text evidence="18">Belongs to the NnrE/AIBP family.</text>
</comment>
<dbReference type="PANTHER" id="PTHR12592:SF0">
    <property type="entry name" value="ATP-DEPENDENT (S)-NAD(P)H-HYDRATE DEHYDRATASE"/>
    <property type="match status" value="1"/>
</dbReference>
<feature type="binding site" evidence="18">
    <location>
        <position position="118"/>
    </location>
    <ligand>
        <name>K(+)</name>
        <dbReference type="ChEBI" id="CHEBI:29103"/>
    </ligand>
</feature>
<dbReference type="InterPro" id="IPR004443">
    <property type="entry name" value="YjeF_N_dom"/>
</dbReference>
<feature type="binding site" evidence="17">
    <location>
        <position position="317"/>
    </location>
    <ligand>
        <name>(6S)-NADPHX</name>
        <dbReference type="ChEBI" id="CHEBI:64076"/>
    </ligand>
</feature>
<keyword evidence="23" id="KW-1185">Reference proteome</keyword>
<feature type="binding site" evidence="17">
    <location>
        <position position="368"/>
    </location>
    <ligand>
        <name>(6S)-NADPHX</name>
        <dbReference type="ChEBI" id="CHEBI:64076"/>
    </ligand>
</feature>
<dbReference type="PROSITE" id="PS51385">
    <property type="entry name" value="YJEF_N"/>
    <property type="match status" value="1"/>
</dbReference>
<reference evidence="22 23" key="1">
    <citation type="submission" date="2020-04" db="EMBL/GenBank/DDBJ databases">
        <title>Bacillus sp. UniB3 isolated from commercial digestive syrup.</title>
        <authorList>
            <person name="Thorat V."/>
            <person name="Kirdat K."/>
            <person name="Tiwarekar B."/>
            <person name="Yadav A."/>
        </authorList>
    </citation>
    <scope>NUCLEOTIDE SEQUENCE [LARGE SCALE GENOMIC DNA]</scope>
    <source>
        <strain evidence="22 23">UniB3</strain>
    </source>
</reference>
<comment type="similarity">
    <text evidence="4 19">In the C-terminal section; belongs to the NnrD/CARKD family.</text>
</comment>
<evidence type="ECO:0000256" key="1">
    <source>
        <dbReference type="ARBA" id="ARBA00000013"/>
    </source>
</evidence>
<keyword evidence="13" id="KW-0511">Multifunctional enzyme</keyword>
<dbReference type="InterPro" id="IPR029056">
    <property type="entry name" value="Ribokinase-like"/>
</dbReference>
<dbReference type="InterPro" id="IPR030677">
    <property type="entry name" value="Nnr"/>
</dbReference>
<feature type="binding site" evidence="18">
    <location>
        <position position="151"/>
    </location>
    <ligand>
        <name>(6S)-NADPHX</name>
        <dbReference type="ChEBI" id="CHEBI:64076"/>
    </ligand>
</feature>
<evidence type="ECO:0000256" key="5">
    <source>
        <dbReference type="ARBA" id="ARBA00022723"/>
    </source>
</evidence>
<dbReference type="RefSeq" id="WP_169187964.1">
    <property type="nucleotide sequence ID" value="NZ_JABBPK010000001.1"/>
</dbReference>
<dbReference type="CDD" id="cd01171">
    <property type="entry name" value="YXKO-related"/>
    <property type="match status" value="1"/>
</dbReference>
<gene>
    <name evidence="17" type="primary">nnrD</name>
    <name evidence="18" type="synonym">nnrE</name>
    <name evidence="22" type="ORF">HHU08_05185</name>
</gene>
<dbReference type="Gene3D" id="3.40.1190.20">
    <property type="match status" value="1"/>
</dbReference>
<feature type="binding site" evidence="18">
    <location>
        <position position="133"/>
    </location>
    <ligand>
        <name>(6S)-NADPHX</name>
        <dbReference type="ChEBI" id="CHEBI:64076"/>
    </ligand>
</feature>
<comment type="catalytic activity">
    <reaction evidence="16 17 19">
        <text>(6S)-NADPHX + ADP = AMP + phosphate + NADPH + H(+)</text>
        <dbReference type="Rhea" id="RHEA:32235"/>
        <dbReference type="ChEBI" id="CHEBI:15378"/>
        <dbReference type="ChEBI" id="CHEBI:43474"/>
        <dbReference type="ChEBI" id="CHEBI:57783"/>
        <dbReference type="ChEBI" id="CHEBI:64076"/>
        <dbReference type="ChEBI" id="CHEBI:456215"/>
        <dbReference type="ChEBI" id="CHEBI:456216"/>
        <dbReference type="EC" id="4.2.1.136"/>
    </reaction>
</comment>
<dbReference type="NCBIfam" id="TIGR00196">
    <property type="entry name" value="yjeF_cterm"/>
    <property type="match status" value="1"/>
</dbReference>
<dbReference type="GO" id="GO:0005524">
    <property type="term" value="F:ATP binding"/>
    <property type="evidence" value="ECO:0007669"/>
    <property type="project" value="UniProtKB-UniRule"/>
</dbReference>
<evidence type="ECO:0000256" key="13">
    <source>
        <dbReference type="ARBA" id="ARBA00023268"/>
    </source>
</evidence>
<dbReference type="EC" id="4.2.1.136" evidence="19"/>
<evidence type="ECO:0000313" key="22">
    <source>
        <dbReference type="EMBL" id="NMO76405.1"/>
    </source>
</evidence>
<comment type="caution">
    <text evidence="22">The sequence shown here is derived from an EMBL/GenBank/DDBJ whole genome shotgun (WGS) entry which is preliminary data.</text>
</comment>
<comment type="function">
    <text evidence="14 19">Bifunctional enzyme that catalyzes the epimerization of the S- and R-forms of NAD(P)HX and the dehydration of the S-form of NAD(P)HX at the expense of ADP, which is converted to AMP. This allows the repair of both epimers of NAD(P)HX, a damaged form of NAD(P)H that is a result of enzymatic or heat-dependent hydration.</text>
</comment>
<dbReference type="PROSITE" id="PS51383">
    <property type="entry name" value="YJEF_C_3"/>
    <property type="match status" value="1"/>
</dbReference>
<keyword evidence="7 17" id="KW-0067">ATP-binding</keyword>
<comment type="catalytic activity">
    <reaction evidence="1 18 19">
        <text>(6R)-NADHX = (6S)-NADHX</text>
        <dbReference type="Rhea" id="RHEA:32215"/>
        <dbReference type="ChEBI" id="CHEBI:64074"/>
        <dbReference type="ChEBI" id="CHEBI:64075"/>
        <dbReference type="EC" id="5.1.99.6"/>
    </reaction>
</comment>
<proteinExistence type="inferred from homology"/>
<dbReference type="PROSITE" id="PS01050">
    <property type="entry name" value="YJEF_C_2"/>
    <property type="match status" value="1"/>
</dbReference>
<evidence type="ECO:0000256" key="19">
    <source>
        <dbReference type="PIRNR" id="PIRNR017184"/>
    </source>
</evidence>
<keyword evidence="10 17" id="KW-0520">NAD</keyword>
<name>A0A7Y0K5Y5_9BACI</name>
<evidence type="ECO:0000256" key="7">
    <source>
        <dbReference type="ARBA" id="ARBA00022840"/>
    </source>
</evidence>
<dbReference type="Proteomes" id="UP000588491">
    <property type="component" value="Unassembled WGS sequence"/>
</dbReference>
<comment type="catalytic activity">
    <reaction evidence="15 17 19">
        <text>(6S)-NADHX + ADP = AMP + phosphate + NADH + H(+)</text>
        <dbReference type="Rhea" id="RHEA:32223"/>
        <dbReference type="ChEBI" id="CHEBI:15378"/>
        <dbReference type="ChEBI" id="CHEBI:43474"/>
        <dbReference type="ChEBI" id="CHEBI:57945"/>
        <dbReference type="ChEBI" id="CHEBI:64074"/>
        <dbReference type="ChEBI" id="CHEBI:456215"/>
        <dbReference type="ChEBI" id="CHEBI:456216"/>
        <dbReference type="EC" id="4.2.1.136"/>
    </reaction>
</comment>
<evidence type="ECO:0000259" key="21">
    <source>
        <dbReference type="PROSITE" id="PS51385"/>
    </source>
</evidence>
<dbReference type="Gene3D" id="3.40.50.10260">
    <property type="entry name" value="YjeF N-terminal domain"/>
    <property type="match status" value="1"/>
</dbReference>
<feature type="domain" description="YjeF C-terminal" evidence="20">
    <location>
        <begin position="217"/>
        <end position="492"/>
    </location>
</feature>
<evidence type="ECO:0000313" key="23">
    <source>
        <dbReference type="Proteomes" id="UP000588491"/>
    </source>
</evidence>
<evidence type="ECO:0000256" key="6">
    <source>
        <dbReference type="ARBA" id="ARBA00022741"/>
    </source>
</evidence>
<keyword evidence="9 18" id="KW-0630">Potassium</keyword>
<evidence type="ECO:0000256" key="3">
    <source>
        <dbReference type="ARBA" id="ARBA00006001"/>
    </source>
</evidence>
<keyword evidence="11 18" id="KW-0413">Isomerase</keyword>
<feature type="binding site" evidence="17">
    <location>
        <position position="434"/>
    </location>
    <ligand>
        <name>AMP</name>
        <dbReference type="ChEBI" id="CHEBI:456215"/>
    </ligand>
</feature>
<dbReference type="InterPro" id="IPR017953">
    <property type="entry name" value="Carbohydrate_kinase_pred_CS"/>
</dbReference>
<keyword evidence="5 18" id="KW-0479">Metal-binding</keyword>
<feature type="binding site" evidence="17">
    <location>
        <position position="252"/>
    </location>
    <ligand>
        <name>(6S)-NADPHX</name>
        <dbReference type="ChEBI" id="CHEBI:64076"/>
    </ligand>
</feature>
<feature type="domain" description="YjeF N-terminal" evidence="21">
    <location>
        <begin position="10"/>
        <end position="208"/>
    </location>
</feature>
<dbReference type="GO" id="GO:0052856">
    <property type="term" value="F:NAD(P)HX epimerase activity"/>
    <property type="evidence" value="ECO:0007669"/>
    <property type="project" value="UniProtKB-UniRule"/>
</dbReference>
<dbReference type="HAMAP" id="MF_01965">
    <property type="entry name" value="NADHX_dehydratase"/>
    <property type="match status" value="1"/>
</dbReference>
<evidence type="ECO:0000256" key="9">
    <source>
        <dbReference type="ARBA" id="ARBA00022958"/>
    </source>
</evidence>
<feature type="binding site" evidence="17">
    <location>
        <position position="435"/>
    </location>
    <ligand>
        <name>(6S)-NADPHX</name>
        <dbReference type="ChEBI" id="CHEBI:64076"/>
    </ligand>
</feature>
<comment type="function">
    <text evidence="17">Catalyzes the dehydration of the S-form of NAD(P)HX at the expense of ADP, which is converted to AMP. Together with NAD(P)HX epimerase, which catalyzes the epimerization of the S- and R-forms, the enzyme allows the repair of both epimers of NAD(P)HX, a damaged form of NAD(P)H that is a result of enzymatic or heat-dependent hydration.</text>
</comment>
<evidence type="ECO:0000256" key="10">
    <source>
        <dbReference type="ARBA" id="ARBA00023027"/>
    </source>
</evidence>
<comment type="similarity">
    <text evidence="17">Belongs to the NnrD/CARKD family.</text>
</comment>
<protein>
    <recommendedName>
        <fullName evidence="19">Bifunctional NAD(P)H-hydrate repair enzyme</fullName>
    </recommendedName>
    <alternativeName>
        <fullName evidence="19">Nicotinamide nucleotide repair protein</fullName>
    </alternativeName>
    <domain>
        <recommendedName>
            <fullName evidence="19">ADP-dependent (S)-NAD(P)H-hydrate dehydratase</fullName>
            <ecNumber evidence="19">4.2.1.136</ecNumber>
        </recommendedName>
        <alternativeName>
            <fullName evidence="19">ADP-dependent NAD(P)HX dehydratase</fullName>
        </alternativeName>
    </domain>
    <domain>
        <recommendedName>
            <fullName evidence="19">NAD(P)H-hydrate epimerase</fullName>
            <ecNumber evidence="19">5.1.99.6</ecNumber>
        </recommendedName>
    </domain>
</protein>
<keyword evidence="6 17" id="KW-0547">Nucleotide-binding</keyword>
<dbReference type="HAMAP" id="MF_01966">
    <property type="entry name" value="NADHX_epimerase"/>
    <property type="match status" value="1"/>
</dbReference>
<evidence type="ECO:0000256" key="16">
    <source>
        <dbReference type="ARBA" id="ARBA00049209"/>
    </source>
</evidence>
<feature type="binding site" evidence="18">
    <location>
        <position position="57"/>
    </location>
    <ligand>
        <name>K(+)</name>
        <dbReference type="ChEBI" id="CHEBI:29103"/>
    </ligand>
</feature>
<dbReference type="EMBL" id="JABBPK010000001">
    <property type="protein sequence ID" value="NMO76405.1"/>
    <property type="molecule type" value="Genomic_DNA"/>
</dbReference>